<dbReference type="Proteomes" id="UP000835052">
    <property type="component" value="Unassembled WGS sequence"/>
</dbReference>
<dbReference type="AlphaFoldDB" id="A0A8S1HTE6"/>
<keyword evidence="4" id="KW-1185">Reference proteome</keyword>
<evidence type="ECO:0000259" key="2">
    <source>
        <dbReference type="PROSITE" id="PS51029"/>
    </source>
</evidence>
<feature type="region of interest" description="Disordered" evidence="1">
    <location>
        <begin position="279"/>
        <end position="368"/>
    </location>
</feature>
<sequence>MIDVQVNPEPTAHLFAPPPNGEYDPKQIQELEEKIAILQMGLPIDWLVRAKTVSDLETVIHLSQLQERWAYASTKVVAKILQDHERNGGEVIPENDPPESLSRRNSSDGLDSDEMVAFITRLMNLIQVETVIWDKEGDARHGFHRPMRQAWFNISLKLGGWGTIPHVQMLKSIYRRKRDQYNGEYLRGSRPTFQYVEQMSFLSNIVERHTMRDLSKKDISLKEYIQLTAPGYKTLSSLEEMIMKAKKSFSGEKFAEYLTACCNSVLEYREGSALRGLTDEEWKGSSGKKKAKQELNVKSEPEDEDEEDEDEDENEDEEDEEDALINEETDSETSPVSAKNSRKRPRSARLAARVEGHRRSSRMSLDTSSSSVVSLSSFDEPSPKLSCLQDGLFSPNDDIKVSACFSLRCGPPGCMCEEGHVLLTGADAQKGCVRREVCSKLQKIHNTQQKLETPEN</sequence>
<dbReference type="SMART" id="SM00595">
    <property type="entry name" value="MADF"/>
    <property type="match status" value="1"/>
</dbReference>
<protein>
    <recommendedName>
        <fullName evidence="2">MADF domain-containing protein</fullName>
    </recommendedName>
</protein>
<comment type="caution">
    <text evidence="3">The sequence shown here is derived from an EMBL/GenBank/DDBJ whole genome shotgun (WGS) entry which is preliminary data.</text>
</comment>
<organism evidence="3 4">
    <name type="scientific">Caenorhabditis auriculariae</name>
    <dbReference type="NCBI Taxonomy" id="2777116"/>
    <lineage>
        <taxon>Eukaryota</taxon>
        <taxon>Metazoa</taxon>
        <taxon>Ecdysozoa</taxon>
        <taxon>Nematoda</taxon>
        <taxon>Chromadorea</taxon>
        <taxon>Rhabditida</taxon>
        <taxon>Rhabditina</taxon>
        <taxon>Rhabditomorpha</taxon>
        <taxon>Rhabditoidea</taxon>
        <taxon>Rhabditidae</taxon>
        <taxon>Peloderinae</taxon>
        <taxon>Caenorhabditis</taxon>
    </lineage>
</organism>
<accession>A0A8S1HTE6</accession>
<name>A0A8S1HTE6_9PELO</name>
<feature type="region of interest" description="Disordered" evidence="1">
    <location>
        <begin position="87"/>
        <end position="109"/>
    </location>
</feature>
<dbReference type="EMBL" id="CAJGYM010000129">
    <property type="protein sequence ID" value="CAD6198538.1"/>
    <property type="molecule type" value="Genomic_DNA"/>
</dbReference>
<feature type="domain" description="MADF" evidence="2">
    <location>
        <begin position="121"/>
        <end position="207"/>
    </location>
</feature>
<evidence type="ECO:0000313" key="3">
    <source>
        <dbReference type="EMBL" id="CAD6198538.1"/>
    </source>
</evidence>
<feature type="compositionally biased region" description="Acidic residues" evidence="1">
    <location>
        <begin position="301"/>
        <end position="331"/>
    </location>
</feature>
<feature type="region of interest" description="Disordered" evidence="1">
    <location>
        <begin position="1"/>
        <end position="21"/>
    </location>
</feature>
<evidence type="ECO:0000313" key="4">
    <source>
        <dbReference type="Proteomes" id="UP000835052"/>
    </source>
</evidence>
<proteinExistence type="predicted"/>
<evidence type="ECO:0000256" key="1">
    <source>
        <dbReference type="SAM" id="MobiDB-lite"/>
    </source>
</evidence>
<reference evidence="3" key="1">
    <citation type="submission" date="2020-10" db="EMBL/GenBank/DDBJ databases">
        <authorList>
            <person name="Kikuchi T."/>
        </authorList>
    </citation>
    <scope>NUCLEOTIDE SEQUENCE</scope>
    <source>
        <strain evidence="3">NKZ352</strain>
    </source>
</reference>
<dbReference type="InterPro" id="IPR006578">
    <property type="entry name" value="MADF-dom"/>
</dbReference>
<gene>
    <name evidence="3" type="ORF">CAUJ_LOCUS14444</name>
</gene>
<dbReference type="PROSITE" id="PS51029">
    <property type="entry name" value="MADF"/>
    <property type="match status" value="1"/>
</dbReference>
<dbReference type="OrthoDB" id="5790549at2759"/>